<proteinExistence type="predicted"/>
<organism evidence="2 3">
    <name type="scientific">Tilletia walkeri</name>
    <dbReference type="NCBI Taxonomy" id="117179"/>
    <lineage>
        <taxon>Eukaryota</taxon>
        <taxon>Fungi</taxon>
        <taxon>Dikarya</taxon>
        <taxon>Basidiomycota</taxon>
        <taxon>Ustilaginomycotina</taxon>
        <taxon>Exobasidiomycetes</taxon>
        <taxon>Tilletiales</taxon>
        <taxon>Tilletiaceae</taxon>
        <taxon>Tilletia</taxon>
    </lineage>
</organism>
<dbReference type="AlphaFoldDB" id="A0A8X7NBP5"/>
<feature type="region of interest" description="Disordered" evidence="1">
    <location>
        <begin position="1"/>
        <end position="80"/>
    </location>
</feature>
<dbReference type="Proteomes" id="UP000078113">
    <property type="component" value="Unassembled WGS sequence"/>
</dbReference>
<evidence type="ECO:0000313" key="3">
    <source>
        <dbReference type="Proteomes" id="UP000078113"/>
    </source>
</evidence>
<accession>A0A8X7NBP5</accession>
<protein>
    <submittedName>
        <fullName evidence="2">Uncharacterized protein</fullName>
    </submittedName>
</protein>
<evidence type="ECO:0000313" key="2">
    <source>
        <dbReference type="EMBL" id="KAE8269987.1"/>
    </source>
</evidence>
<name>A0A8X7NBP5_9BASI</name>
<reference evidence="2" key="1">
    <citation type="submission" date="2016-04" db="EMBL/GenBank/DDBJ databases">
        <authorList>
            <person name="Nguyen H.D."/>
            <person name="Samba Siva P."/>
            <person name="Cullis J."/>
            <person name="Levesque C.A."/>
            <person name="Hambleton S."/>
        </authorList>
    </citation>
    <scope>NUCLEOTIDE SEQUENCE</scope>
    <source>
        <strain evidence="2">DAOMC 236422</strain>
    </source>
</reference>
<dbReference type="EMBL" id="LWDG02000069">
    <property type="protein sequence ID" value="KAE8269987.1"/>
    <property type="molecule type" value="Genomic_DNA"/>
</dbReference>
<feature type="compositionally biased region" description="Polar residues" evidence="1">
    <location>
        <begin position="15"/>
        <end position="26"/>
    </location>
</feature>
<comment type="caution">
    <text evidence="2">The sequence shown here is derived from an EMBL/GenBank/DDBJ whole genome shotgun (WGS) entry which is preliminary data.</text>
</comment>
<reference evidence="2" key="2">
    <citation type="journal article" date="2019" name="IMA Fungus">
        <title>Genome sequencing and comparison of five Tilletia species to identify candidate genes for the detection of regulated species infecting wheat.</title>
        <authorList>
            <person name="Nguyen H.D.T."/>
            <person name="Sultana T."/>
            <person name="Kesanakurti P."/>
            <person name="Hambleton S."/>
        </authorList>
    </citation>
    <scope>NUCLEOTIDE SEQUENCE</scope>
    <source>
        <strain evidence="2">DAOMC 236422</strain>
    </source>
</reference>
<keyword evidence="3" id="KW-1185">Reference proteome</keyword>
<evidence type="ECO:0000256" key="1">
    <source>
        <dbReference type="SAM" id="MobiDB-lite"/>
    </source>
</evidence>
<gene>
    <name evidence="2" type="ORF">A4X09_0g2352</name>
</gene>
<sequence length="643" mass="69629">MSRYSSIASLHGTMRPSNPRASTSSGSQGGSVDPTSPARTRRHTRTQASITSPPPTDLWRGQRSASYSQKTSNEPTSAESRRVQTALAQSEDMLRLADTVINLNTSVHQLSDHLDTIRKFVTSLPRPEASECTVSTTEQLEIGQSLSRDYAALFANAAKLKRIANRPEAILTLGDAARAEIALLSIFRRLEDLAARIRLTSASASSLVARSGRPLVASVPEDVPILAEGAIPRLRSQVMEQLHERVGQLVQAELDTFSRFVRAVLDGGLRAVRNGEHGRGAGKGLPQPEIDPLGFLFTELEEGPTQPNVSSSTAHSGSVSALQYSRNLNATLKTRLHADSKLLETILAAVTNAAGRLGARINAWAIGLTRVYVHLIGIHKDRSAAAAASQEADTKSITVEEGGLQEIGRLKERYNNLARSAVERLLSELEHQVTWHTTADEPTLDHAEEYDYKTEVAAKAVFGYKVIDSLHHRRAILRVLVQQDDSERSRQSEEAIQLTLEGSKLRCLESWRTLTLDRAVSEHNNAVRESEELDGGEDDETDSVSMPIALLHAIEVLKAGVYELGLAQAGSYLPASPSLVSAFVERLQASRKAKDGESTGSSAQEAVNSLKAIVEGRSQESSVDGQNIGQVIRMALGPLLVGP</sequence>
<feature type="compositionally biased region" description="Polar residues" evidence="1">
    <location>
        <begin position="63"/>
        <end position="78"/>
    </location>
</feature>